<dbReference type="Proteomes" id="UP001488805">
    <property type="component" value="Unassembled WGS sequence"/>
</dbReference>
<protein>
    <submittedName>
        <fullName evidence="2">Uncharacterized protein</fullName>
    </submittedName>
</protein>
<reference evidence="2 3" key="1">
    <citation type="journal article" date="2024" name="Genome Biol. Evol.">
        <title>Chromosome-level genome assembly of the viviparous eelpout Zoarces viviparus.</title>
        <authorList>
            <person name="Fuhrmann N."/>
            <person name="Brasseur M.V."/>
            <person name="Bakowski C.E."/>
            <person name="Podsiadlowski L."/>
            <person name="Prost S."/>
            <person name="Krehenwinkel H."/>
            <person name="Mayer C."/>
        </authorList>
    </citation>
    <scope>NUCLEOTIDE SEQUENCE [LARGE SCALE GENOMIC DNA]</scope>
    <source>
        <strain evidence="2">NO-MEL_2022_Ind0_liver</strain>
    </source>
</reference>
<gene>
    <name evidence="2" type="ORF">VZT92_004818</name>
</gene>
<organism evidence="2 3">
    <name type="scientific">Zoarces viviparus</name>
    <name type="common">Viviparous eelpout</name>
    <name type="synonym">Blennius viviparus</name>
    <dbReference type="NCBI Taxonomy" id="48416"/>
    <lineage>
        <taxon>Eukaryota</taxon>
        <taxon>Metazoa</taxon>
        <taxon>Chordata</taxon>
        <taxon>Craniata</taxon>
        <taxon>Vertebrata</taxon>
        <taxon>Euteleostomi</taxon>
        <taxon>Actinopterygii</taxon>
        <taxon>Neopterygii</taxon>
        <taxon>Teleostei</taxon>
        <taxon>Neoteleostei</taxon>
        <taxon>Acanthomorphata</taxon>
        <taxon>Eupercaria</taxon>
        <taxon>Perciformes</taxon>
        <taxon>Cottioidei</taxon>
        <taxon>Zoarcales</taxon>
        <taxon>Zoarcidae</taxon>
        <taxon>Zoarcinae</taxon>
        <taxon>Zoarces</taxon>
    </lineage>
</organism>
<comment type="caution">
    <text evidence="2">The sequence shown here is derived from an EMBL/GenBank/DDBJ whole genome shotgun (WGS) entry which is preliminary data.</text>
</comment>
<name>A0AAW1FQD9_ZOAVI</name>
<sequence>MDDLKSANANQLAACDSKQQDTMRENSKAINKKMDCLEGQSRRNNLVIDGMVKTETEGWAEVEDKVWRLLLENLQLGSNRELELERAHRTGRPGADGNRLRPIVVKFLRYEDEGGSSCSSEC</sequence>
<evidence type="ECO:0000313" key="3">
    <source>
        <dbReference type="Proteomes" id="UP001488805"/>
    </source>
</evidence>
<dbReference type="Gene3D" id="3.30.70.1820">
    <property type="entry name" value="L1 transposable element, RRM domain"/>
    <property type="match status" value="1"/>
</dbReference>
<dbReference type="AlphaFoldDB" id="A0AAW1FQD9"/>
<feature type="region of interest" description="Disordered" evidence="1">
    <location>
        <begin position="1"/>
        <end position="26"/>
    </location>
</feature>
<keyword evidence="3" id="KW-1185">Reference proteome</keyword>
<proteinExistence type="predicted"/>
<dbReference type="EMBL" id="JBCEZU010000034">
    <property type="protein sequence ID" value="KAK9537182.1"/>
    <property type="molecule type" value="Genomic_DNA"/>
</dbReference>
<evidence type="ECO:0000256" key="1">
    <source>
        <dbReference type="SAM" id="MobiDB-lite"/>
    </source>
</evidence>
<evidence type="ECO:0000313" key="2">
    <source>
        <dbReference type="EMBL" id="KAK9537182.1"/>
    </source>
</evidence>
<accession>A0AAW1FQD9</accession>